<gene>
    <name evidence="1" type="ORF">apy_14800</name>
</gene>
<sequence>MRQTATEGSPEGGGEKQKGGLLQPIVDILAFFAAARQYGYVDILANALDPLTAKEALINAIRDYKSVCSKSDYVERSDGEKVKCPRVDPSTLEAAVGWLDKELGSRSPSKILDLTRTLALRALARSEVFKVPG</sequence>
<dbReference type="InterPro" id="IPR010157">
    <property type="entry name" value="CRISPR-assoc_Cas5"/>
</dbReference>
<evidence type="ECO:0000313" key="1">
    <source>
        <dbReference type="EMBL" id="GBF09755.1"/>
    </source>
</evidence>
<organism evidence="1 2">
    <name type="scientific">Aeropyrum pernix</name>
    <dbReference type="NCBI Taxonomy" id="56636"/>
    <lineage>
        <taxon>Archaea</taxon>
        <taxon>Thermoproteota</taxon>
        <taxon>Thermoprotei</taxon>
        <taxon>Desulfurococcales</taxon>
        <taxon>Desulfurococcaceae</taxon>
        <taxon>Aeropyrum</taxon>
    </lineage>
</organism>
<dbReference type="AlphaFoldDB" id="A0A401HBD8"/>
<dbReference type="Proteomes" id="UP000291213">
    <property type="component" value="Unassembled WGS sequence"/>
</dbReference>
<dbReference type="EMBL" id="BDMD01000095">
    <property type="protein sequence ID" value="GBF09755.1"/>
    <property type="molecule type" value="Genomic_DNA"/>
</dbReference>
<name>A0A401HBD8_AERPX</name>
<dbReference type="Pfam" id="PF09702">
    <property type="entry name" value="Cas_Csa5"/>
    <property type="match status" value="1"/>
</dbReference>
<dbReference type="Gene3D" id="1.20.120.1610">
    <property type="match status" value="1"/>
</dbReference>
<proteinExistence type="predicted"/>
<reference evidence="1 2" key="1">
    <citation type="submission" date="2017-02" db="EMBL/GenBank/DDBJ databases">
        <title>isolation and characterization of a novel temperate virus Aeropyrum globular virus 1 infecting hyperthermophilic archaeon Aeropyrum.</title>
        <authorList>
            <person name="Yumiya M."/>
            <person name="Yoshida T."/>
            <person name="Sako Y."/>
        </authorList>
    </citation>
    <scope>NUCLEOTIDE SEQUENCE [LARGE SCALE GENOMIC DNA]</scope>
    <source>
        <strain evidence="1 2">YK1-12-2013</strain>
    </source>
</reference>
<accession>A0A401HBD8</accession>
<evidence type="ECO:0000313" key="2">
    <source>
        <dbReference type="Proteomes" id="UP000291213"/>
    </source>
</evidence>
<protein>
    <submittedName>
        <fullName evidence="1">Uncharacterized protein</fullName>
    </submittedName>
</protein>
<comment type="caution">
    <text evidence="1">The sequence shown here is derived from an EMBL/GenBank/DDBJ whole genome shotgun (WGS) entry which is preliminary data.</text>
</comment>
<dbReference type="RefSeq" id="WP_131160689.1">
    <property type="nucleotide sequence ID" value="NZ_BDMD01000095.1"/>
</dbReference>
<dbReference type="OrthoDB" id="19294at2157"/>